<evidence type="ECO:0000313" key="4">
    <source>
        <dbReference type="Proteomes" id="UP000028525"/>
    </source>
</evidence>
<protein>
    <submittedName>
        <fullName evidence="3">ABC transporter substrate-binding protein</fullName>
    </submittedName>
</protein>
<dbReference type="InterPro" id="IPR026045">
    <property type="entry name" value="Ferric-bd"/>
</dbReference>
<dbReference type="Proteomes" id="UP000028525">
    <property type="component" value="Unassembled WGS sequence"/>
</dbReference>
<dbReference type="PANTHER" id="PTHR30006">
    <property type="entry name" value="THIAMINE-BINDING PERIPLASMIC PROTEIN-RELATED"/>
    <property type="match status" value="1"/>
</dbReference>
<dbReference type="PIRSF" id="PIRSF002825">
    <property type="entry name" value="CfbpA"/>
    <property type="match status" value="1"/>
</dbReference>
<dbReference type="AlphaFoldDB" id="A0A084JMK8"/>
<feature type="signal peptide" evidence="2">
    <location>
        <begin position="1"/>
        <end position="42"/>
    </location>
</feature>
<gene>
    <name evidence="3" type="ORF">IO98_09485</name>
</gene>
<evidence type="ECO:0000313" key="3">
    <source>
        <dbReference type="EMBL" id="KEZ90192.1"/>
    </source>
</evidence>
<dbReference type="SUPFAM" id="SSF53850">
    <property type="entry name" value="Periplasmic binding protein-like II"/>
    <property type="match status" value="1"/>
</dbReference>
<keyword evidence="4" id="KW-1185">Reference proteome</keyword>
<evidence type="ECO:0000256" key="2">
    <source>
        <dbReference type="SAM" id="SignalP"/>
    </source>
</evidence>
<organism evidence="3 4">
    <name type="scientific">Lacrimispora celerecrescens</name>
    <dbReference type="NCBI Taxonomy" id="29354"/>
    <lineage>
        <taxon>Bacteria</taxon>
        <taxon>Bacillati</taxon>
        <taxon>Bacillota</taxon>
        <taxon>Clostridia</taxon>
        <taxon>Lachnospirales</taxon>
        <taxon>Lachnospiraceae</taxon>
        <taxon>Lacrimispora</taxon>
    </lineage>
</organism>
<dbReference type="STRING" id="29354.IO98_09485"/>
<accession>A0A084JMK8</accession>
<evidence type="ECO:0000256" key="1">
    <source>
        <dbReference type="ARBA" id="ARBA00022729"/>
    </source>
</evidence>
<dbReference type="Pfam" id="PF13343">
    <property type="entry name" value="SBP_bac_6"/>
    <property type="match status" value="1"/>
</dbReference>
<reference evidence="3 4" key="1">
    <citation type="submission" date="2014-07" db="EMBL/GenBank/DDBJ databases">
        <title>Draft genome of Clostridium celerecrescens 152B isolated from sediments associated with methane hydrate from Krishna Godavari basin.</title>
        <authorList>
            <person name="Honkalas V.S."/>
            <person name="Dabir A.P."/>
            <person name="Arora P."/>
            <person name="Dhakephalkar P.K."/>
        </authorList>
    </citation>
    <scope>NUCLEOTIDE SEQUENCE [LARGE SCALE GENOMIC DNA]</scope>
    <source>
        <strain evidence="3 4">152B</strain>
    </source>
</reference>
<comment type="caution">
    <text evidence="3">The sequence shown here is derived from an EMBL/GenBank/DDBJ whole genome shotgun (WGS) entry which is preliminary data.</text>
</comment>
<sequence>MLRTGEEEASMRLSNSTRKRWPSVCALSLICCILLSSCRSEAGEQTMYSPADLVVYSVQEKGICEPIIKEFEERTGLNVKVEPGSLEELLKKLEDGSGLYGDDGEAWDVVFGVGIETLEEKKEYWQAYESPEVPSIAGAFRCGDYTWTSFSACPLVIMYNTNVVTYREVPSGWTSLLEPRWKGRVAFMDPGMSDIYSSALATAVYKYRGEGDYMKQLADNLEYGSLTSLSEVNSGILDGRYSLGVTLEGAAQALRSGGADVDYIYPKEGTTVLPDGTAIVNGCPNLEEARCFLDFTVSEDAQRILVSDLNRRSVRMDVPPLPGLSPVNKLPITDMDLKRLSQEKQEILKQWNRILFLYKRSAGE</sequence>
<dbReference type="Gene3D" id="3.40.190.10">
    <property type="entry name" value="Periplasmic binding protein-like II"/>
    <property type="match status" value="2"/>
</dbReference>
<feature type="chain" id="PRO_5038424637" evidence="2">
    <location>
        <begin position="43"/>
        <end position="364"/>
    </location>
</feature>
<proteinExistence type="predicted"/>
<dbReference type="PANTHER" id="PTHR30006:SF24">
    <property type="entry name" value="SLL0237 PROTEIN"/>
    <property type="match status" value="1"/>
</dbReference>
<keyword evidence="1 2" id="KW-0732">Signal</keyword>
<dbReference type="EMBL" id="JPME01000012">
    <property type="protein sequence ID" value="KEZ90192.1"/>
    <property type="molecule type" value="Genomic_DNA"/>
</dbReference>
<name>A0A084JMK8_9FIRM</name>